<dbReference type="KEGG" id="hcu:MUN79_12510"/>
<dbReference type="NCBIfam" id="TIGR04183">
    <property type="entry name" value="Por_Secre_tail"/>
    <property type="match status" value="1"/>
</dbReference>
<sequence>MTLELAGLKAPTPVRAEVVNSLGQVVQRLMLQPGRVSLDLSAQPAGLYTVQLRTSAGLVVKKVVRQ</sequence>
<reference evidence="1" key="1">
    <citation type="submission" date="2022-04" db="EMBL/GenBank/DDBJ databases">
        <title>Hymenobacter sp. isolated from the air.</title>
        <authorList>
            <person name="Won M."/>
            <person name="Lee C.-M."/>
            <person name="Woen H.-Y."/>
            <person name="Kwon S.-W."/>
        </authorList>
    </citation>
    <scope>NUCLEOTIDE SEQUENCE</scope>
    <source>
        <strain evidence="1">5116S-3</strain>
    </source>
</reference>
<accession>A0A8T9QDX6</accession>
<dbReference type="EMBL" id="CP095046">
    <property type="protein sequence ID" value="UOQ74611.1"/>
    <property type="molecule type" value="Genomic_DNA"/>
</dbReference>
<dbReference type="InterPro" id="IPR026444">
    <property type="entry name" value="Secre_tail"/>
</dbReference>
<organism evidence="1 2">
    <name type="scientific">Hymenobacter cellulosilyticus</name>
    <dbReference type="NCBI Taxonomy" id="2932248"/>
    <lineage>
        <taxon>Bacteria</taxon>
        <taxon>Pseudomonadati</taxon>
        <taxon>Bacteroidota</taxon>
        <taxon>Cytophagia</taxon>
        <taxon>Cytophagales</taxon>
        <taxon>Hymenobacteraceae</taxon>
        <taxon>Hymenobacter</taxon>
    </lineage>
</organism>
<gene>
    <name evidence="1" type="ORF">MUN79_12510</name>
</gene>
<name>A0A8T9QDX6_9BACT</name>
<dbReference type="Proteomes" id="UP000831796">
    <property type="component" value="Chromosome"/>
</dbReference>
<evidence type="ECO:0000313" key="2">
    <source>
        <dbReference type="Proteomes" id="UP000831796"/>
    </source>
</evidence>
<protein>
    <submittedName>
        <fullName evidence="1">T9SS type A sorting domain-containing protein</fullName>
    </submittedName>
</protein>
<keyword evidence="2" id="KW-1185">Reference proteome</keyword>
<proteinExistence type="predicted"/>
<evidence type="ECO:0000313" key="1">
    <source>
        <dbReference type="EMBL" id="UOQ74611.1"/>
    </source>
</evidence>
<dbReference type="AlphaFoldDB" id="A0A8T9QDX6"/>